<feature type="transmembrane region" description="Helical" evidence="1">
    <location>
        <begin position="12"/>
        <end position="35"/>
    </location>
</feature>
<evidence type="ECO:0000313" key="2">
    <source>
        <dbReference type="EMBL" id="MXU91846.1"/>
    </source>
</evidence>
<name>A0A6B0UQB6_IXORI</name>
<keyword evidence="1" id="KW-0812">Transmembrane</keyword>
<sequence>MPLALFMVRTFCLLSLFLVCFNFFFFFSFVGGYLWHAGWKRLAGTPWRFQHCRGVRGARFSSQGLNLALRHLQFLLLFFFVAFQCFRPLVANWQCEARETKESETARTCSSIPVTHAHLLRKIRVL</sequence>
<accession>A0A6B0UQB6</accession>
<dbReference type="AlphaFoldDB" id="A0A6B0UQB6"/>
<reference evidence="2" key="1">
    <citation type="submission" date="2019-12" db="EMBL/GenBank/DDBJ databases">
        <title>An insight into the sialome of adult female Ixodes ricinus ticks feeding for 6 days.</title>
        <authorList>
            <person name="Perner J."/>
            <person name="Ribeiro J.M.C."/>
        </authorList>
    </citation>
    <scope>NUCLEOTIDE SEQUENCE</scope>
    <source>
        <strain evidence="2">Semi-engorged</strain>
        <tissue evidence="2">Salivary glands</tissue>
    </source>
</reference>
<evidence type="ECO:0000256" key="1">
    <source>
        <dbReference type="SAM" id="Phobius"/>
    </source>
</evidence>
<dbReference type="EMBL" id="GIFC01009763">
    <property type="protein sequence ID" value="MXU91846.1"/>
    <property type="molecule type" value="Transcribed_RNA"/>
</dbReference>
<protein>
    <submittedName>
        <fullName evidence="2">Uncharacterized protein</fullName>
    </submittedName>
</protein>
<keyword evidence="1" id="KW-1133">Transmembrane helix</keyword>
<feature type="transmembrane region" description="Helical" evidence="1">
    <location>
        <begin position="72"/>
        <end position="90"/>
    </location>
</feature>
<keyword evidence="1" id="KW-0472">Membrane</keyword>
<proteinExistence type="predicted"/>
<organism evidence="2">
    <name type="scientific">Ixodes ricinus</name>
    <name type="common">Common tick</name>
    <name type="synonym">Acarus ricinus</name>
    <dbReference type="NCBI Taxonomy" id="34613"/>
    <lineage>
        <taxon>Eukaryota</taxon>
        <taxon>Metazoa</taxon>
        <taxon>Ecdysozoa</taxon>
        <taxon>Arthropoda</taxon>
        <taxon>Chelicerata</taxon>
        <taxon>Arachnida</taxon>
        <taxon>Acari</taxon>
        <taxon>Parasitiformes</taxon>
        <taxon>Ixodida</taxon>
        <taxon>Ixodoidea</taxon>
        <taxon>Ixodidae</taxon>
        <taxon>Ixodinae</taxon>
        <taxon>Ixodes</taxon>
    </lineage>
</organism>